<reference evidence="1 2" key="1">
    <citation type="submission" date="2021-03" db="EMBL/GenBank/DDBJ databases">
        <authorList>
            <person name="Kim M.K."/>
        </authorList>
    </citation>
    <scope>NUCLEOTIDE SEQUENCE [LARGE SCALE GENOMIC DNA]</scope>
    <source>
        <strain evidence="1 2">BT507</strain>
    </source>
</reference>
<gene>
    <name evidence="1" type="ORF">J4D97_08760</name>
</gene>
<dbReference type="Proteomes" id="UP000670527">
    <property type="component" value="Unassembled WGS sequence"/>
</dbReference>
<sequence length="183" mass="20942">MKRLKAFLHWSERQYIPVNRRYQAFEAPERYRGVDALTENELLRLAAVDLSTLQVRAYVAKHFEQAERELPGGRPIVTLDEHHQRLQHVRDKVLLCCYLGLGDANRLTPEHLAGEVVRIHANKTGVLCVIPYFDDDVFRPVALIEQYAPLGLATCLPYVREIYDYLPHVQHLAGPCASRSPCA</sequence>
<dbReference type="RefSeq" id="WP_208307254.1">
    <property type="nucleotide sequence ID" value="NZ_JAGETX010000004.1"/>
</dbReference>
<dbReference type="EMBL" id="JAGETX010000004">
    <property type="protein sequence ID" value="MBO3270736.1"/>
    <property type="molecule type" value="Genomic_DNA"/>
</dbReference>
<accession>A0ABS3TAR5</accession>
<evidence type="ECO:0000313" key="1">
    <source>
        <dbReference type="EMBL" id="MBO3270736.1"/>
    </source>
</evidence>
<keyword evidence="2" id="KW-1185">Reference proteome</keyword>
<evidence type="ECO:0000313" key="2">
    <source>
        <dbReference type="Proteomes" id="UP000670527"/>
    </source>
</evidence>
<comment type="caution">
    <text evidence="1">The sequence shown here is derived from an EMBL/GenBank/DDBJ whole genome shotgun (WGS) entry which is preliminary data.</text>
</comment>
<organism evidence="1 2">
    <name type="scientific">Hymenobacter defluvii</name>
    <dbReference type="NCBI Taxonomy" id="2054411"/>
    <lineage>
        <taxon>Bacteria</taxon>
        <taxon>Pseudomonadati</taxon>
        <taxon>Bacteroidota</taxon>
        <taxon>Cytophagia</taxon>
        <taxon>Cytophagales</taxon>
        <taxon>Hymenobacteraceae</taxon>
        <taxon>Hymenobacter</taxon>
    </lineage>
</organism>
<proteinExistence type="predicted"/>
<protein>
    <submittedName>
        <fullName evidence="1">Uncharacterized protein</fullName>
    </submittedName>
</protein>
<name>A0ABS3TAR5_9BACT</name>